<dbReference type="Gene3D" id="1.10.287.950">
    <property type="entry name" value="Methyl-accepting chemotaxis protein"/>
    <property type="match status" value="1"/>
</dbReference>
<dbReference type="Proteomes" id="UP000520156">
    <property type="component" value="Unassembled WGS sequence"/>
</dbReference>
<dbReference type="CDD" id="cd06225">
    <property type="entry name" value="HAMP"/>
    <property type="match status" value="1"/>
</dbReference>
<proteinExistence type="inferred from homology"/>
<dbReference type="GO" id="GO:0006935">
    <property type="term" value="P:chemotaxis"/>
    <property type="evidence" value="ECO:0007669"/>
    <property type="project" value="UniProtKB-KW"/>
</dbReference>
<name>A0A7X1KBN6_9SPHN</name>
<comment type="subcellular location">
    <subcellularLocation>
        <location evidence="1">Membrane</location>
    </subcellularLocation>
</comment>
<dbReference type="AlphaFoldDB" id="A0A7X1KBN6"/>
<dbReference type="PANTHER" id="PTHR43531:SF11">
    <property type="entry name" value="METHYL-ACCEPTING CHEMOTAXIS PROTEIN 3"/>
    <property type="match status" value="1"/>
</dbReference>
<dbReference type="InterPro" id="IPR051310">
    <property type="entry name" value="MCP_chemotaxis"/>
</dbReference>
<evidence type="ECO:0000313" key="9">
    <source>
        <dbReference type="EMBL" id="MBC2651393.1"/>
    </source>
</evidence>
<evidence type="ECO:0000256" key="6">
    <source>
        <dbReference type="SAM" id="Phobius"/>
    </source>
</evidence>
<dbReference type="Pfam" id="PF00672">
    <property type="entry name" value="HAMP"/>
    <property type="match status" value="1"/>
</dbReference>
<evidence type="ECO:0000256" key="5">
    <source>
        <dbReference type="SAM" id="MobiDB-lite"/>
    </source>
</evidence>
<dbReference type="SUPFAM" id="SSF158472">
    <property type="entry name" value="HAMP domain-like"/>
    <property type="match status" value="1"/>
</dbReference>
<feature type="transmembrane region" description="Helical" evidence="6">
    <location>
        <begin position="181"/>
        <end position="201"/>
    </location>
</feature>
<keyword evidence="2" id="KW-0145">Chemotaxis</keyword>
<evidence type="ECO:0000256" key="1">
    <source>
        <dbReference type="ARBA" id="ARBA00004370"/>
    </source>
</evidence>
<keyword evidence="6" id="KW-1133">Transmembrane helix</keyword>
<comment type="similarity">
    <text evidence="3">Belongs to the methyl-accepting chemotaxis (MCP) protein family.</text>
</comment>
<protein>
    <submittedName>
        <fullName evidence="9">HAMP domain-containing protein</fullName>
    </submittedName>
</protein>
<dbReference type="PANTHER" id="PTHR43531">
    <property type="entry name" value="PROTEIN ICFG"/>
    <property type="match status" value="1"/>
</dbReference>
<evidence type="ECO:0000259" key="7">
    <source>
        <dbReference type="PROSITE" id="PS50111"/>
    </source>
</evidence>
<organism evidence="9 10">
    <name type="scientific">Novosphingobium aerophilum</name>
    <dbReference type="NCBI Taxonomy" id="2839843"/>
    <lineage>
        <taxon>Bacteria</taxon>
        <taxon>Pseudomonadati</taxon>
        <taxon>Pseudomonadota</taxon>
        <taxon>Alphaproteobacteria</taxon>
        <taxon>Sphingomonadales</taxon>
        <taxon>Sphingomonadaceae</taxon>
        <taxon>Novosphingobium</taxon>
    </lineage>
</organism>
<comment type="caution">
    <text evidence="9">The sequence shown here is derived from an EMBL/GenBank/DDBJ whole genome shotgun (WGS) entry which is preliminary data.</text>
</comment>
<feature type="compositionally biased region" description="Low complexity" evidence="5">
    <location>
        <begin position="583"/>
        <end position="602"/>
    </location>
</feature>
<gene>
    <name evidence="9" type="ORF">H7F49_06735</name>
</gene>
<evidence type="ECO:0000256" key="3">
    <source>
        <dbReference type="ARBA" id="ARBA00029447"/>
    </source>
</evidence>
<evidence type="ECO:0000259" key="8">
    <source>
        <dbReference type="PROSITE" id="PS50885"/>
    </source>
</evidence>
<keyword evidence="10" id="KW-1185">Reference proteome</keyword>
<dbReference type="InterPro" id="IPR004089">
    <property type="entry name" value="MCPsignal_dom"/>
</dbReference>
<dbReference type="GO" id="GO:0016020">
    <property type="term" value="C:membrane"/>
    <property type="evidence" value="ECO:0007669"/>
    <property type="project" value="UniProtKB-SubCell"/>
</dbReference>
<dbReference type="SMART" id="SM00283">
    <property type="entry name" value="MA"/>
    <property type="match status" value="1"/>
</dbReference>
<feature type="domain" description="Methyl-accepting transducer" evidence="7">
    <location>
        <begin position="320"/>
        <end position="549"/>
    </location>
</feature>
<sequence>MIQTQARNGVRALIALLLLAVAIGGVAVSQIRFGGPISRATALQDELLADILPPPAFVVEPYLHATLITTNPETTTKALEQIDGNRAEYRKRHEYWKTAPIPEELRAELEQSLAKADAFWETMDNRFIPAVKAGDLAQAANIRNTELGPRFWAQHDSIDQLVTASGRYRADLVAKGQRTTILAMTVVALLAAAIMAMVWLAGRLIRTRIVAPLADTAEAINAMAAGDYARPVSGQDRQDEIGTVARAMETFREGAIARAQAEEQQREVVRALSQALDHLADKDLEYRIDNQFPTAYDPLRINFNRAQEALREAIGTVRVSARGVITSINEIRAASDDLAQRNEQQAANLEETAAAMNQVTGSVAATAAGANSVQLSIAAAHGQASEGGRVVESAVAAMAQIEESSQQISQIITVIDGIAFQTNLLALNAGVEAARAGEAGKGFAVVANEVRALAQRSADAARDIRELISNSSAQVESGVALVGETGTRLREIVGRIGEINALVAEIASSAEQQAQSLQHINGAVLEMDRMTQQNAAMVEQSTAATRALNTEADCMMELVSAFKTRDAARRAGIGAQSKRRDTAVASAPAAGPARQTAPAPVPAPAQVVRAPAIPAAPPLAVAGNLAVAAPDDDWSSF</sequence>
<keyword evidence="6" id="KW-0812">Transmembrane</keyword>
<dbReference type="PROSITE" id="PS50885">
    <property type="entry name" value="HAMP"/>
    <property type="match status" value="2"/>
</dbReference>
<dbReference type="Pfam" id="PF00015">
    <property type="entry name" value="MCPsignal"/>
    <property type="match status" value="1"/>
</dbReference>
<dbReference type="RefSeq" id="WP_185682804.1">
    <property type="nucleotide sequence ID" value="NZ_JACLAU010000006.1"/>
</dbReference>
<reference evidence="9 10" key="1">
    <citation type="submission" date="2020-08" db="EMBL/GenBank/DDBJ databases">
        <title>The genome sequence of Novosphingobium flavum 4Y4.</title>
        <authorList>
            <person name="Liu Y."/>
        </authorList>
    </citation>
    <scope>NUCLEOTIDE SEQUENCE [LARGE SCALE GENOMIC DNA]</scope>
    <source>
        <strain evidence="9 10">4Y4</strain>
    </source>
</reference>
<accession>A0A7X1KBN6</accession>
<dbReference type="GO" id="GO:0007165">
    <property type="term" value="P:signal transduction"/>
    <property type="evidence" value="ECO:0007669"/>
    <property type="project" value="UniProtKB-KW"/>
</dbReference>
<dbReference type="CDD" id="cd11386">
    <property type="entry name" value="MCP_signal"/>
    <property type="match status" value="1"/>
</dbReference>
<dbReference type="FunFam" id="1.10.287.950:FF:000001">
    <property type="entry name" value="Methyl-accepting chemotaxis sensory transducer"/>
    <property type="match status" value="1"/>
</dbReference>
<feature type="domain" description="HAMP" evidence="8">
    <location>
        <begin position="207"/>
        <end position="260"/>
    </location>
</feature>
<dbReference type="PROSITE" id="PS50111">
    <property type="entry name" value="CHEMOTAXIS_TRANSDUC_2"/>
    <property type="match status" value="1"/>
</dbReference>
<keyword evidence="6" id="KW-0472">Membrane</keyword>
<dbReference type="EMBL" id="JACLAU010000006">
    <property type="protein sequence ID" value="MBC2651393.1"/>
    <property type="molecule type" value="Genomic_DNA"/>
</dbReference>
<evidence type="ECO:0000256" key="4">
    <source>
        <dbReference type="PROSITE-ProRule" id="PRU00284"/>
    </source>
</evidence>
<feature type="region of interest" description="Disordered" evidence="5">
    <location>
        <begin position="571"/>
        <end position="602"/>
    </location>
</feature>
<dbReference type="SMART" id="SM00304">
    <property type="entry name" value="HAMP"/>
    <property type="match status" value="2"/>
</dbReference>
<evidence type="ECO:0000313" key="10">
    <source>
        <dbReference type="Proteomes" id="UP000520156"/>
    </source>
</evidence>
<keyword evidence="4" id="KW-0807">Transducer</keyword>
<dbReference type="Gene3D" id="6.10.340.10">
    <property type="match status" value="1"/>
</dbReference>
<feature type="domain" description="HAMP" evidence="8">
    <location>
        <begin position="263"/>
        <end position="315"/>
    </location>
</feature>
<dbReference type="InterPro" id="IPR003660">
    <property type="entry name" value="HAMP_dom"/>
</dbReference>
<dbReference type="SUPFAM" id="SSF58104">
    <property type="entry name" value="Methyl-accepting chemotaxis protein (MCP) signaling domain"/>
    <property type="match status" value="1"/>
</dbReference>
<evidence type="ECO:0000256" key="2">
    <source>
        <dbReference type="ARBA" id="ARBA00022500"/>
    </source>
</evidence>